<dbReference type="EMBL" id="CVRI01000064">
    <property type="protein sequence ID" value="CRL05542.1"/>
    <property type="molecule type" value="Genomic_DNA"/>
</dbReference>
<keyword evidence="2" id="KW-1185">Reference proteome</keyword>
<reference evidence="1 2" key="1">
    <citation type="submission" date="2015-04" db="EMBL/GenBank/DDBJ databases">
        <authorList>
            <person name="Syromyatnikov M.Y."/>
            <person name="Popov V.N."/>
        </authorList>
    </citation>
    <scope>NUCLEOTIDE SEQUENCE [LARGE SCALE GENOMIC DNA]</scope>
</reference>
<dbReference type="Proteomes" id="UP000183832">
    <property type="component" value="Unassembled WGS sequence"/>
</dbReference>
<evidence type="ECO:0000313" key="1">
    <source>
        <dbReference type="EMBL" id="CRL05542.1"/>
    </source>
</evidence>
<proteinExistence type="predicted"/>
<accession>A0A1J1J255</accession>
<name>A0A1J1J255_9DIPT</name>
<protein>
    <submittedName>
        <fullName evidence="1">CLUMA_CG018066, isoform A</fullName>
    </submittedName>
</protein>
<evidence type="ECO:0000313" key="2">
    <source>
        <dbReference type="Proteomes" id="UP000183832"/>
    </source>
</evidence>
<dbReference type="AlphaFoldDB" id="A0A1J1J255"/>
<sequence length="444" mass="51514">MDKENRKRPRFAWTRDSVNLLIDLYGENIESFLNPYKIKTKLWSQLVELMKQDDSLSYDLREELTVGIARRKFLSLQKEFKRCYYEFSSPVSMKSPFPHYKKLLKLFTDYATKKLNQKNESFGIADDTMNQTTQEEISAYIKNHILDNTLEEHEVTPTYSSLQPSLNEKSSIESRAAKLRQEIAKMSKDSLSIHEEKIKIVPNTPFNARYQLSTIINYKNTRNNSLKRSNLEDNGKSYAIERSYIKPIIKRSLPTINPNDNEYEVEALDECSFYVKENISSNKDEVIMQPASSTMIKGRLSNETSNDNISEMTEEQSVLEIPPLPTDSIDDLRCGKIAGHVNRKLPLIRKTLNWSEEISELNHENSNIKNDSLPNWFQSFITKYDSDIKKLDDKLNIINNILFQFKKKTFSVCASVRLENADSQKGGCHHIVFLNSCPKQHNHI</sequence>
<organism evidence="1 2">
    <name type="scientific">Clunio marinus</name>
    <dbReference type="NCBI Taxonomy" id="568069"/>
    <lineage>
        <taxon>Eukaryota</taxon>
        <taxon>Metazoa</taxon>
        <taxon>Ecdysozoa</taxon>
        <taxon>Arthropoda</taxon>
        <taxon>Hexapoda</taxon>
        <taxon>Insecta</taxon>
        <taxon>Pterygota</taxon>
        <taxon>Neoptera</taxon>
        <taxon>Endopterygota</taxon>
        <taxon>Diptera</taxon>
        <taxon>Nematocera</taxon>
        <taxon>Chironomoidea</taxon>
        <taxon>Chironomidae</taxon>
        <taxon>Clunio</taxon>
    </lineage>
</organism>
<gene>
    <name evidence="1" type="ORF">CLUMA_CG018066</name>
</gene>